<dbReference type="RefSeq" id="WP_058310535.1">
    <property type="nucleotide sequence ID" value="NZ_CYTW01000001.1"/>
</dbReference>
<evidence type="ECO:0000313" key="2">
    <source>
        <dbReference type="EMBL" id="CUJ91753.1"/>
    </source>
</evidence>
<protein>
    <submittedName>
        <fullName evidence="2">Flp pilus assembly protein TadG</fullName>
    </submittedName>
</protein>
<organism evidence="2 3">
    <name type="scientific">Shimia thalassica</name>
    <dbReference type="NCBI Taxonomy" id="1715693"/>
    <lineage>
        <taxon>Bacteria</taxon>
        <taxon>Pseudomonadati</taxon>
        <taxon>Pseudomonadota</taxon>
        <taxon>Alphaproteobacteria</taxon>
        <taxon>Rhodobacterales</taxon>
        <taxon>Roseobacteraceae</taxon>
    </lineage>
</organism>
<dbReference type="STRING" id="1715693.PH7735_01404"/>
<reference evidence="3" key="1">
    <citation type="submission" date="2015-09" db="EMBL/GenBank/DDBJ databases">
        <authorList>
            <person name="Rodrigo-Torres Lidia"/>
            <person name="Arahal R.David."/>
        </authorList>
    </citation>
    <scope>NUCLEOTIDE SEQUENCE [LARGE SCALE GENOMIC DNA]</scope>
    <source>
        <strain evidence="3">CECT 7735</strain>
    </source>
</reference>
<dbReference type="AlphaFoldDB" id="A0A0P1IPS3"/>
<dbReference type="EMBL" id="CYTW01000001">
    <property type="protein sequence ID" value="CUJ91753.1"/>
    <property type="molecule type" value="Genomic_DNA"/>
</dbReference>
<keyword evidence="1" id="KW-1133">Transmembrane helix</keyword>
<proteinExistence type="predicted"/>
<name>A0A0P1IPS3_9RHOB</name>
<dbReference type="Proteomes" id="UP000051870">
    <property type="component" value="Unassembled WGS sequence"/>
</dbReference>
<keyword evidence="3" id="KW-1185">Reference proteome</keyword>
<keyword evidence="1" id="KW-0472">Membrane</keyword>
<gene>
    <name evidence="2" type="ORF">PH7735_01404</name>
</gene>
<sequence>MFKKFQTFLKNFAEDSKGTVAVEAAIILPLLMWSYMAMYIFFDAYQTRSSTEKAAFTISDILSRETAAIDTTYLANMRSLFDMLSESDSATGLRVSVISWSVVSDDYELEWSHTQGTFASLSADALNSLSERLPTMADGETLILVETYSTYEPALNVGLGDQQVSTFIFTRPRFAPQLVWSS</sequence>
<dbReference type="GeneID" id="83880460"/>
<evidence type="ECO:0000313" key="3">
    <source>
        <dbReference type="Proteomes" id="UP000051870"/>
    </source>
</evidence>
<accession>A0A0P1IPS3</accession>
<keyword evidence="1" id="KW-0812">Transmembrane</keyword>
<feature type="transmembrane region" description="Helical" evidence="1">
    <location>
        <begin position="20"/>
        <end position="42"/>
    </location>
</feature>
<evidence type="ECO:0000256" key="1">
    <source>
        <dbReference type="SAM" id="Phobius"/>
    </source>
</evidence>